<dbReference type="GO" id="GO:0009254">
    <property type="term" value="P:peptidoglycan turnover"/>
    <property type="evidence" value="ECO:0007669"/>
    <property type="project" value="TreeGrafter"/>
</dbReference>
<dbReference type="CDD" id="cd05007">
    <property type="entry name" value="SIS_Etherase"/>
    <property type="match status" value="1"/>
</dbReference>
<dbReference type="GO" id="GO:0016835">
    <property type="term" value="F:carbon-oxygen lyase activity"/>
    <property type="evidence" value="ECO:0007669"/>
    <property type="project" value="InterPro"/>
</dbReference>
<dbReference type="Gene3D" id="1.10.8.1080">
    <property type="match status" value="1"/>
</dbReference>
<keyword evidence="5" id="KW-1185">Reference proteome</keyword>
<dbReference type="InterPro" id="IPR001347">
    <property type="entry name" value="SIS_dom"/>
</dbReference>
<dbReference type="GO" id="GO:0097367">
    <property type="term" value="F:carbohydrate derivative binding"/>
    <property type="evidence" value="ECO:0007669"/>
    <property type="project" value="InterPro"/>
</dbReference>
<dbReference type="PANTHER" id="PTHR10088:SF4">
    <property type="entry name" value="GLUCOKINASE REGULATORY PROTEIN"/>
    <property type="match status" value="1"/>
</dbReference>
<keyword evidence="1" id="KW-0456">Lyase</keyword>
<gene>
    <name evidence="4" type="ORF">ESP70_009950</name>
</gene>
<evidence type="ECO:0000313" key="4">
    <source>
        <dbReference type="EMBL" id="KAA1397668.1"/>
    </source>
</evidence>
<dbReference type="EMBL" id="SDPQ02000002">
    <property type="protein sequence ID" value="KAA1397668.1"/>
    <property type="molecule type" value="Genomic_DNA"/>
</dbReference>
<evidence type="ECO:0000256" key="1">
    <source>
        <dbReference type="ARBA" id="ARBA00023239"/>
    </source>
</evidence>
<proteinExistence type="predicted"/>
<dbReference type="AlphaFoldDB" id="A0A5M4FEM0"/>
<dbReference type="InterPro" id="IPR046348">
    <property type="entry name" value="SIS_dom_sf"/>
</dbReference>
<dbReference type="Pfam" id="PF22645">
    <property type="entry name" value="GKRP_SIS_N"/>
    <property type="match status" value="1"/>
</dbReference>
<evidence type="ECO:0000313" key="5">
    <source>
        <dbReference type="Proteomes" id="UP000380867"/>
    </source>
</evidence>
<dbReference type="InterPro" id="IPR040190">
    <property type="entry name" value="MURQ/GCKR"/>
</dbReference>
<dbReference type="NCBIfam" id="NF003915">
    <property type="entry name" value="PRK05441.1"/>
    <property type="match status" value="1"/>
</dbReference>
<dbReference type="OrthoDB" id="9813395at2"/>
<feature type="domain" description="SIS" evidence="3">
    <location>
        <begin position="57"/>
        <end position="218"/>
    </location>
</feature>
<dbReference type="SUPFAM" id="SSF53697">
    <property type="entry name" value="SIS domain"/>
    <property type="match status" value="1"/>
</dbReference>
<dbReference type="Gene3D" id="3.40.50.10490">
    <property type="entry name" value="Glucose-6-phosphate isomerase like protein, domain 1"/>
    <property type="match status" value="1"/>
</dbReference>
<dbReference type="GO" id="GO:0016803">
    <property type="term" value="F:ether hydrolase activity"/>
    <property type="evidence" value="ECO:0007669"/>
    <property type="project" value="TreeGrafter"/>
</dbReference>
<evidence type="ECO:0000256" key="2">
    <source>
        <dbReference type="ARBA" id="ARBA00023277"/>
    </source>
</evidence>
<protein>
    <submittedName>
        <fullName evidence="4">N-acetylmuramic acid 6-phosphate etherase</fullName>
    </submittedName>
</protein>
<dbReference type="InterPro" id="IPR005488">
    <property type="entry name" value="Etherase_MurQ"/>
</dbReference>
<dbReference type="PROSITE" id="PS01272">
    <property type="entry name" value="GCKR"/>
    <property type="match status" value="1"/>
</dbReference>
<sequence>MGVVADLVATEERNASTLDLDLRTSREVIEALMREDAVAVRAAQRVADDLAMAVDRAHERTSAGGRIHYFGAGASGRLAVLDATEATPTFGTPQEFFTAHFPGGREAFMDSRIDREDAEQLGHDDAAAVMATDVAIGITASGSTSYVRGALRRAREAGALTVLITANPAASLAAVADVTVAPDTGAEALTGSTRLKAGTATKVVLNAFSTALMVRSGRTYSNLMVCLVATNDKLRQRAVSVLEMATSQPREVCVEALDRCEGDLSTTLVHLLSGRSPAESREALARGGSVRAALGMLR</sequence>
<dbReference type="PANTHER" id="PTHR10088">
    <property type="entry name" value="GLUCOKINASE REGULATORY PROTEIN"/>
    <property type="match status" value="1"/>
</dbReference>
<comment type="caution">
    <text evidence="4">The sequence shown here is derived from an EMBL/GenBank/DDBJ whole genome shotgun (WGS) entry which is preliminary data.</text>
</comment>
<keyword evidence="2" id="KW-0119">Carbohydrate metabolism</keyword>
<evidence type="ECO:0000259" key="3">
    <source>
        <dbReference type="PROSITE" id="PS51464"/>
    </source>
</evidence>
<dbReference type="GO" id="GO:0046348">
    <property type="term" value="P:amino sugar catabolic process"/>
    <property type="evidence" value="ECO:0007669"/>
    <property type="project" value="InterPro"/>
</dbReference>
<dbReference type="InterPro" id="IPR005486">
    <property type="entry name" value="Glucokinase_regulatory_CS"/>
</dbReference>
<name>A0A5M4FEM0_9ACTN</name>
<reference evidence="4" key="1">
    <citation type="submission" date="2019-09" db="EMBL/GenBank/DDBJ databases">
        <authorList>
            <person name="Li J."/>
        </authorList>
    </citation>
    <scope>NUCLEOTIDE SEQUENCE [LARGE SCALE GENOMIC DNA]</scope>
    <source>
        <strain evidence="4">JCM 14732</strain>
    </source>
</reference>
<dbReference type="Proteomes" id="UP000380867">
    <property type="component" value="Unassembled WGS sequence"/>
</dbReference>
<dbReference type="PROSITE" id="PS51464">
    <property type="entry name" value="SIS"/>
    <property type="match status" value="1"/>
</dbReference>
<accession>A0A5M4FEM0</accession>
<organism evidence="4 5">
    <name type="scientific">Aeromicrobium ginsengisoli</name>
    <dbReference type="NCBI Taxonomy" id="363867"/>
    <lineage>
        <taxon>Bacteria</taxon>
        <taxon>Bacillati</taxon>
        <taxon>Actinomycetota</taxon>
        <taxon>Actinomycetes</taxon>
        <taxon>Propionibacteriales</taxon>
        <taxon>Nocardioidaceae</taxon>
        <taxon>Aeromicrobium</taxon>
    </lineage>
</organism>